<dbReference type="AlphaFoldDB" id="G0TZQ0"/>
<protein>
    <submittedName>
        <fullName evidence="1">Uncharacterized protein</fullName>
    </submittedName>
</protein>
<accession>G0TZQ0</accession>
<dbReference type="EMBL" id="HE573024">
    <property type="protein sequence ID" value="CCC50078.1"/>
    <property type="molecule type" value="Genomic_DNA"/>
</dbReference>
<evidence type="ECO:0000313" key="1">
    <source>
        <dbReference type="EMBL" id="CCC50078.1"/>
    </source>
</evidence>
<gene>
    <name evidence="1" type="ORF">TVY486_0806850</name>
</gene>
<reference evidence="1" key="1">
    <citation type="journal article" date="2012" name="Proc. Natl. Acad. Sci. U.S.A.">
        <title>Antigenic diversity is generated by distinct evolutionary mechanisms in African trypanosome species.</title>
        <authorList>
            <person name="Jackson A.P."/>
            <person name="Berry A."/>
            <person name="Aslett M."/>
            <person name="Allison H.C."/>
            <person name="Burton P."/>
            <person name="Vavrova-Anderson J."/>
            <person name="Brown R."/>
            <person name="Browne H."/>
            <person name="Corton N."/>
            <person name="Hauser H."/>
            <person name="Gamble J."/>
            <person name="Gilderthorp R."/>
            <person name="Marcello L."/>
            <person name="McQuillan J."/>
            <person name="Otto T.D."/>
            <person name="Quail M.A."/>
            <person name="Sanders M.J."/>
            <person name="van Tonder A."/>
            <person name="Ginger M.L."/>
            <person name="Field M.C."/>
            <person name="Barry J.D."/>
            <person name="Hertz-Fowler C."/>
            <person name="Berriman M."/>
        </authorList>
    </citation>
    <scope>NUCLEOTIDE SEQUENCE</scope>
    <source>
        <strain evidence="1">Y486</strain>
    </source>
</reference>
<sequence>MRMQGSELRDQLRTDYIPLCCCFSSMFSFICLQCRSISVTKSYRSLSSDVSLHWFEFQLFLLPGSILQDGPVCQEVITTLYESGFIRCLSLSLPLPLHLHLTLTFVVRGLCCHRHIEKDIRGLGVSR</sequence>
<proteinExistence type="predicted"/>
<name>G0TZQ0_TRYVY</name>
<organism evidence="1">
    <name type="scientific">Trypanosoma vivax (strain Y486)</name>
    <dbReference type="NCBI Taxonomy" id="1055687"/>
    <lineage>
        <taxon>Eukaryota</taxon>
        <taxon>Discoba</taxon>
        <taxon>Euglenozoa</taxon>
        <taxon>Kinetoplastea</taxon>
        <taxon>Metakinetoplastina</taxon>
        <taxon>Trypanosomatida</taxon>
        <taxon>Trypanosomatidae</taxon>
        <taxon>Trypanosoma</taxon>
        <taxon>Duttonella</taxon>
    </lineage>
</organism>
<dbReference type="VEuPathDB" id="TriTrypDB:TvY486_0806850"/>